<evidence type="ECO:0000313" key="1">
    <source>
        <dbReference type="EMBL" id="KAH7926043.1"/>
    </source>
</evidence>
<reference evidence="1" key="1">
    <citation type="journal article" date="2021" name="New Phytol.">
        <title>Evolutionary innovations through gain and loss of genes in the ectomycorrhizal Boletales.</title>
        <authorList>
            <person name="Wu G."/>
            <person name="Miyauchi S."/>
            <person name="Morin E."/>
            <person name="Kuo A."/>
            <person name="Drula E."/>
            <person name="Varga T."/>
            <person name="Kohler A."/>
            <person name="Feng B."/>
            <person name="Cao Y."/>
            <person name="Lipzen A."/>
            <person name="Daum C."/>
            <person name="Hundley H."/>
            <person name="Pangilinan J."/>
            <person name="Johnson J."/>
            <person name="Barry K."/>
            <person name="LaButti K."/>
            <person name="Ng V."/>
            <person name="Ahrendt S."/>
            <person name="Min B."/>
            <person name="Choi I.G."/>
            <person name="Park H."/>
            <person name="Plett J.M."/>
            <person name="Magnuson J."/>
            <person name="Spatafora J.W."/>
            <person name="Nagy L.G."/>
            <person name="Henrissat B."/>
            <person name="Grigoriev I.V."/>
            <person name="Yang Z.L."/>
            <person name="Xu J."/>
            <person name="Martin F.M."/>
        </authorList>
    </citation>
    <scope>NUCLEOTIDE SEQUENCE</scope>
    <source>
        <strain evidence="1">KUC20120723A-06</strain>
    </source>
</reference>
<name>A0ACB8BLG4_9AGAM</name>
<sequence length="231" mass="25841">MEPFLRLPAPNQNIVITPPPTTDEDAMVSILNDPRVYHWMQTPPIPFLPEHAKRRIEKAKGRADAVLSDLRDAVRTTSIAEAALTMMDGCPVRSIREVQDDGTQTYIGDIMIGRASFEEVLDGDERLRMIQENDKKVVGDPTICWSFGFYLAASHHGRGIMSAAMGVILFSWAIPRMGVRRVSGYTFVGNTGSLRVFEKNGFVLRGTLDNGKVVRGEKRLLNHLEWSLQDS</sequence>
<proteinExistence type="predicted"/>
<organism evidence="1 2">
    <name type="scientific">Leucogyrophana mollusca</name>
    <dbReference type="NCBI Taxonomy" id="85980"/>
    <lineage>
        <taxon>Eukaryota</taxon>
        <taxon>Fungi</taxon>
        <taxon>Dikarya</taxon>
        <taxon>Basidiomycota</taxon>
        <taxon>Agaricomycotina</taxon>
        <taxon>Agaricomycetes</taxon>
        <taxon>Agaricomycetidae</taxon>
        <taxon>Boletales</taxon>
        <taxon>Boletales incertae sedis</taxon>
        <taxon>Leucogyrophana</taxon>
    </lineage>
</organism>
<dbReference type="Proteomes" id="UP000790709">
    <property type="component" value="Unassembled WGS sequence"/>
</dbReference>
<dbReference type="EMBL" id="MU266390">
    <property type="protein sequence ID" value="KAH7926043.1"/>
    <property type="molecule type" value="Genomic_DNA"/>
</dbReference>
<evidence type="ECO:0000313" key="2">
    <source>
        <dbReference type="Proteomes" id="UP000790709"/>
    </source>
</evidence>
<protein>
    <submittedName>
        <fullName evidence="1">Uncharacterized protein</fullName>
    </submittedName>
</protein>
<gene>
    <name evidence="1" type="ORF">BV22DRAFT_1194715</name>
</gene>
<keyword evidence="2" id="KW-1185">Reference proteome</keyword>
<comment type="caution">
    <text evidence="1">The sequence shown here is derived from an EMBL/GenBank/DDBJ whole genome shotgun (WGS) entry which is preliminary data.</text>
</comment>
<accession>A0ACB8BLG4</accession>